<protein>
    <submittedName>
        <fullName evidence="2">Proteasome subunit alpha type-3</fullName>
    </submittedName>
</protein>
<reference evidence="2 3" key="1">
    <citation type="journal article" date="2018" name="PLoS Genet.">
        <title>Population sequencing reveals clonal diversity and ancestral inbreeding in the grapevine cultivar Chardonnay.</title>
        <authorList>
            <person name="Roach M.J."/>
            <person name="Johnson D.L."/>
            <person name="Bohlmann J."/>
            <person name="van Vuuren H.J."/>
            <person name="Jones S.J."/>
            <person name="Pretorius I.S."/>
            <person name="Schmidt S.A."/>
            <person name="Borneman A.R."/>
        </authorList>
    </citation>
    <scope>NUCLEOTIDE SEQUENCE [LARGE SCALE GENOMIC DNA]</scope>
    <source>
        <strain evidence="3">cv. Chardonnay</strain>
        <strain evidence="2">I10V1</strain>
        <tissue evidence="2">Leaf</tissue>
    </source>
</reference>
<sequence>MVSSIYGVHDEAKDKAFELEMSWVCEESNRQHQKVPDDLLEEAKAAAKAALEEMDAD</sequence>
<dbReference type="AlphaFoldDB" id="A0A438J7S6"/>
<evidence type="ECO:0000313" key="3">
    <source>
        <dbReference type="Proteomes" id="UP000288805"/>
    </source>
</evidence>
<dbReference type="Proteomes" id="UP000288805">
    <property type="component" value="Unassembled WGS sequence"/>
</dbReference>
<organism evidence="2 3">
    <name type="scientific">Vitis vinifera</name>
    <name type="common">Grape</name>
    <dbReference type="NCBI Taxonomy" id="29760"/>
    <lineage>
        <taxon>Eukaryota</taxon>
        <taxon>Viridiplantae</taxon>
        <taxon>Streptophyta</taxon>
        <taxon>Embryophyta</taxon>
        <taxon>Tracheophyta</taxon>
        <taxon>Spermatophyta</taxon>
        <taxon>Magnoliopsida</taxon>
        <taxon>eudicotyledons</taxon>
        <taxon>Gunneridae</taxon>
        <taxon>Pentapetalae</taxon>
        <taxon>rosids</taxon>
        <taxon>Vitales</taxon>
        <taxon>Vitaceae</taxon>
        <taxon>Viteae</taxon>
        <taxon>Vitis</taxon>
    </lineage>
</organism>
<proteinExistence type="predicted"/>
<evidence type="ECO:0000313" key="2">
    <source>
        <dbReference type="EMBL" id="RVX04956.1"/>
    </source>
</evidence>
<dbReference type="EMBL" id="QGNW01002594">
    <property type="protein sequence ID" value="RVW15901.1"/>
    <property type="molecule type" value="Genomic_DNA"/>
</dbReference>
<dbReference type="EMBL" id="QGNW01000058">
    <property type="protein sequence ID" value="RVX04956.1"/>
    <property type="molecule type" value="Genomic_DNA"/>
</dbReference>
<dbReference type="InterPro" id="IPR029055">
    <property type="entry name" value="Ntn_hydrolases_N"/>
</dbReference>
<accession>A0A438J7S6</accession>
<gene>
    <name evidence="2" type="primary">PAG1_4</name>
    <name evidence="1" type="synonym">PAG1_0</name>
    <name evidence="2" type="ORF">CK203_019283</name>
    <name evidence="1" type="ORF">CK203_073129</name>
</gene>
<evidence type="ECO:0000313" key="1">
    <source>
        <dbReference type="EMBL" id="RVW15901.1"/>
    </source>
</evidence>
<name>A0A438J7S6_VITVI</name>
<dbReference type="GO" id="GO:0000502">
    <property type="term" value="C:proteasome complex"/>
    <property type="evidence" value="ECO:0007669"/>
    <property type="project" value="UniProtKB-KW"/>
</dbReference>
<comment type="caution">
    <text evidence="2">The sequence shown here is derived from an EMBL/GenBank/DDBJ whole genome shotgun (WGS) entry which is preliminary data.</text>
</comment>
<dbReference type="Gene3D" id="3.60.20.10">
    <property type="entry name" value="Glutamine Phosphoribosylpyrophosphate, subunit 1, domain 1"/>
    <property type="match status" value="1"/>
</dbReference>
<keyword evidence="2" id="KW-0647">Proteasome</keyword>